<dbReference type="AlphaFoldDB" id="A0A941BEP2"/>
<proteinExistence type="predicted"/>
<feature type="signal peptide" evidence="1">
    <location>
        <begin position="1"/>
        <end position="23"/>
    </location>
</feature>
<dbReference type="EMBL" id="JAGPYQ010000001">
    <property type="protein sequence ID" value="MBQ0850799.1"/>
    <property type="molecule type" value="Genomic_DNA"/>
</dbReference>
<protein>
    <recommendedName>
        <fullName evidence="4">Secreted protein</fullName>
    </recommendedName>
</protein>
<reference evidence="2 3" key="1">
    <citation type="submission" date="2021-04" db="EMBL/GenBank/DDBJ databases">
        <authorList>
            <person name="Tang X."/>
            <person name="Zhou X."/>
            <person name="Chen X."/>
            <person name="Cernava T."/>
            <person name="Zhang C."/>
        </authorList>
    </citation>
    <scope>NUCLEOTIDE SEQUENCE [LARGE SCALE GENOMIC DNA]</scope>
    <source>
        <strain evidence="2 3">BH-SS-21</strain>
    </source>
</reference>
<evidence type="ECO:0000256" key="1">
    <source>
        <dbReference type="SAM" id="SignalP"/>
    </source>
</evidence>
<dbReference type="RefSeq" id="WP_210885095.1">
    <property type="nucleotide sequence ID" value="NZ_JAGPYQ010000001.1"/>
</dbReference>
<evidence type="ECO:0000313" key="3">
    <source>
        <dbReference type="Proteomes" id="UP000677413"/>
    </source>
</evidence>
<accession>A0A941BEP2</accession>
<gene>
    <name evidence="2" type="ORF">J8N05_21790</name>
</gene>
<dbReference type="Proteomes" id="UP000677413">
    <property type="component" value="Unassembled WGS sequence"/>
</dbReference>
<evidence type="ECO:0000313" key="2">
    <source>
        <dbReference type="EMBL" id="MBQ0850799.1"/>
    </source>
</evidence>
<comment type="caution">
    <text evidence="2">The sequence shown here is derived from an EMBL/GenBank/DDBJ whole genome shotgun (WGS) entry which is preliminary data.</text>
</comment>
<keyword evidence="3" id="KW-1185">Reference proteome</keyword>
<sequence>MKRLTLLATGAAMLFATVGPVAAAQAADGPAAAPRAAAAAEDGRLHAWADPYQQGAHCSWSGNKRDWDYGDDGVTGNCQPMRNLASSLENRGFAGGYDDVDLYYNQDQSGVYACLGHGDAWQDLSRGDYIFNNGLPWWEGKNQSVNDNISSHAWTDGC</sequence>
<feature type="chain" id="PRO_5038821444" description="Secreted protein" evidence="1">
    <location>
        <begin position="24"/>
        <end position="158"/>
    </location>
</feature>
<keyword evidence="1" id="KW-0732">Signal</keyword>
<organism evidence="2 3">
    <name type="scientific">Streptomyces liliiviolaceus</name>
    <dbReference type="NCBI Taxonomy" id="2823109"/>
    <lineage>
        <taxon>Bacteria</taxon>
        <taxon>Bacillati</taxon>
        <taxon>Actinomycetota</taxon>
        <taxon>Actinomycetes</taxon>
        <taxon>Kitasatosporales</taxon>
        <taxon>Streptomycetaceae</taxon>
        <taxon>Streptomyces</taxon>
    </lineage>
</organism>
<evidence type="ECO:0008006" key="4">
    <source>
        <dbReference type="Google" id="ProtNLM"/>
    </source>
</evidence>
<name>A0A941BEP2_9ACTN</name>